<dbReference type="Pfam" id="PF06674">
    <property type="entry name" value="DUF1176"/>
    <property type="match status" value="1"/>
</dbReference>
<proteinExistence type="predicted"/>
<comment type="caution">
    <text evidence="1">The sequence shown here is derived from an EMBL/GenBank/DDBJ whole genome shotgun (WGS) entry which is preliminary data.</text>
</comment>
<accession>A0ABX0XQL3</accession>
<sequence length="330" mass="34209">MPLAIFVALAVQSATARALPGDVRTYTDWVVGCDNGLACKAVAVAPEGATADPPLVITVDRAPGADGETIVQISGEDRPIVGRVSLMVDGRAIAAATASDGAVRIGGMPGLDAARAIANGRRVELRGAAGRWSGASLAGAAAALRDMDARQGRAGSRGAIVARGTAADMAPAPPLPVVRRRGETGGQVRPGRALIADMAAQAACSDRAREVEAISVHPLDRGRSLVLLPCQLGAYNSVSAIFVVERGRARPAPFDSAVPLSDNGRVPSLLNVDFDEGVLGGYGKGRGLGDCGIGEDHVWDGDRFRLISRREMPVCRGTRELITTWRAVVR</sequence>
<protein>
    <recommendedName>
        <fullName evidence="3">DUF1176 domain-containing protein</fullName>
    </recommendedName>
</protein>
<gene>
    <name evidence="1" type="ORF">GGR88_002500</name>
</gene>
<dbReference type="InterPro" id="IPR009560">
    <property type="entry name" value="DUF1176"/>
</dbReference>
<dbReference type="RefSeq" id="WP_167955467.1">
    <property type="nucleotide sequence ID" value="NZ_JAATJE010000002.1"/>
</dbReference>
<reference evidence="1 2" key="1">
    <citation type="submission" date="2020-03" db="EMBL/GenBank/DDBJ databases">
        <title>Genomic Encyclopedia of Type Strains, Phase IV (KMG-IV): sequencing the most valuable type-strain genomes for metagenomic binning, comparative biology and taxonomic classification.</title>
        <authorList>
            <person name="Goeker M."/>
        </authorList>
    </citation>
    <scope>NUCLEOTIDE SEQUENCE [LARGE SCALE GENOMIC DNA]</scope>
    <source>
        <strain evidence="1 2">DSM 27651</strain>
    </source>
</reference>
<evidence type="ECO:0000313" key="1">
    <source>
        <dbReference type="EMBL" id="NJC34986.1"/>
    </source>
</evidence>
<evidence type="ECO:0008006" key="3">
    <source>
        <dbReference type="Google" id="ProtNLM"/>
    </source>
</evidence>
<organism evidence="1 2">
    <name type="scientific">Sphingomonas jejuensis</name>
    <dbReference type="NCBI Taxonomy" id="904715"/>
    <lineage>
        <taxon>Bacteria</taxon>
        <taxon>Pseudomonadati</taxon>
        <taxon>Pseudomonadota</taxon>
        <taxon>Alphaproteobacteria</taxon>
        <taxon>Sphingomonadales</taxon>
        <taxon>Sphingomonadaceae</taxon>
        <taxon>Sphingomonas</taxon>
    </lineage>
</organism>
<dbReference type="InterPro" id="IPR036485">
    <property type="entry name" value="Glu_synth_asu_C_sf"/>
</dbReference>
<dbReference type="SUPFAM" id="SSF69336">
    <property type="entry name" value="Alpha subunit of glutamate synthase, C-terminal domain"/>
    <property type="match status" value="1"/>
</dbReference>
<evidence type="ECO:0000313" key="2">
    <source>
        <dbReference type="Proteomes" id="UP000734218"/>
    </source>
</evidence>
<name>A0ABX0XQL3_9SPHN</name>
<dbReference type="Proteomes" id="UP000734218">
    <property type="component" value="Unassembled WGS sequence"/>
</dbReference>
<keyword evidence="2" id="KW-1185">Reference proteome</keyword>
<dbReference type="EMBL" id="JAATJE010000002">
    <property type="protein sequence ID" value="NJC34986.1"/>
    <property type="molecule type" value="Genomic_DNA"/>
</dbReference>